<feature type="region of interest" description="Disordered" evidence="1">
    <location>
        <begin position="109"/>
        <end position="185"/>
    </location>
</feature>
<accession>A0ABM5KID6</accession>
<name>A0ABM5KID6_DIAVI</name>
<feature type="compositionally biased region" description="Acidic residues" evidence="1">
    <location>
        <begin position="129"/>
        <end position="152"/>
    </location>
</feature>
<organism evidence="2 3">
    <name type="scientific">Diabrotica virgifera virgifera</name>
    <name type="common">western corn rootworm</name>
    <dbReference type="NCBI Taxonomy" id="50390"/>
    <lineage>
        <taxon>Eukaryota</taxon>
        <taxon>Metazoa</taxon>
        <taxon>Ecdysozoa</taxon>
        <taxon>Arthropoda</taxon>
        <taxon>Hexapoda</taxon>
        <taxon>Insecta</taxon>
        <taxon>Pterygota</taxon>
        <taxon>Neoptera</taxon>
        <taxon>Endopterygota</taxon>
        <taxon>Coleoptera</taxon>
        <taxon>Polyphaga</taxon>
        <taxon>Cucujiformia</taxon>
        <taxon>Chrysomeloidea</taxon>
        <taxon>Chrysomelidae</taxon>
        <taxon>Galerucinae</taxon>
        <taxon>Diabroticina</taxon>
        <taxon>Diabroticites</taxon>
        <taxon>Diabrotica</taxon>
    </lineage>
</organism>
<dbReference type="RefSeq" id="XP_050509981.1">
    <property type="nucleotide sequence ID" value="XM_050654024.1"/>
</dbReference>
<proteinExistence type="predicted"/>
<feature type="compositionally biased region" description="Polar residues" evidence="1">
    <location>
        <begin position="111"/>
        <end position="128"/>
    </location>
</feature>
<dbReference type="PANTHER" id="PTHR10773">
    <property type="entry name" value="DNA-DIRECTED RNA POLYMERASES I, II, AND III SUBUNIT RPABC2"/>
    <property type="match status" value="1"/>
</dbReference>
<keyword evidence="3" id="KW-1185">Reference proteome</keyword>
<feature type="compositionally biased region" description="Basic and acidic residues" evidence="1">
    <location>
        <begin position="166"/>
        <end position="176"/>
    </location>
</feature>
<evidence type="ECO:0000313" key="2">
    <source>
        <dbReference type="EnsemblMetazoa" id="XP_050509981.1"/>
    </source>
</evidence>
<reference evidence="2" key="1">
    <citation type="submission" date="2025-05" db="UniProtKB">
        <authorList>
            <consortium name="EnsemblMetazoa"/>
        </authorList>
    </citation>
    <scope>IDENTIFICATION</scope>
</reference>
<evidence type="ECO:0000256" key="1">
    <source>
        <dbReference type="SAM" id="MobiDB-lite"/>
    </source>
</evidence>
<dbReference type="GeneID" id="126886886"/>
<sequence>MMLMSLNLHPMKKKKDMKKMNSRSKKIMVLLNENKPYTQAAQNDIQTGNNSPIFPLEVYDIYNANIAEAFSNGIIIFEEPPDVAAEEEIFSHDLTSCFNLAADNGLGAGISSDQNKENTSNQINTDVEPNTDSDYELESADSETTDDSDEDINPDKKRKRKANNKNKSEIENHGSEDCDNNNEEDGIVYKTDKNKKRKFLKDSGREYINVRGKIVTAKQISPNPCLKKQCVNNCNSFSEEDRQQIFDFFWNLKDSIKQKSYLSECVIVGEVKRRRKSKNLKQRKFTNEYFLKKEGNRKKVCKQFLINTMAITNRLLRTILANKEENKFPTPDERGHHRPYNKISDDQTHRFKEFVNALPLVPSHYCRSSSSRKYLPADF</sequence>
<protein>
    <submittedName>
        <fullName evidence="2">Uncharacterized protein</fullName>
    </submittedName>
</protein>
<dbReference type="Proteomes" id="UP001652700">
    <property type="component" value="Unplaced"/>
</dbReference>
<dbReference type="PANTHER" id="PTHR10773:SF19">
    <property type="match status" value="1"/>
</dbReference>
<evidence type="ECO:0000313" key="3">
    <source>
        <dbReference type="Proteomes" id="UP001652700"/>
    </source>
</evidence>
<dbReference type="EnsemblMetazoa" id="XM_050654024.1">
    <property type="protein sequence ID" value="XP_050509981.1"/>
    <property type="gene ID" value="LOC126886886"/>
</dbReference>